<dbReference type="PANTHER" id="PTHR48098">
    <property type="entry name" value="ENTEROCHELIN ESTERASE-RELATED"/>
    <property type="match status" value="1"/>
</dbReference>
<evidence type="ECO:0000256" key="4">
    <source>
        <dbReference type="ARBA" id="ARBA00013244"/>
    </source>
</evidence>
<evidence type="ECO:0000256" key="5">
    <source>
        <dbReference type="ARBA" id="ARBA00022679"/>
    </source>
</evidence>
<feature type="chain" id="PRO_5015620325" description="Acyl-CoA:diacylglycerol acyltransferase" evidence="9">
    <location>
        <begin position="42"/>
        <end position="385"/>
    </location>
</feature>
<proteinExistence type="inferred from homology"/>
<dbReference type="OrthoDB" id="3723842at2"/>
<dbReference type="AlphaFoldDB" id="A0A2U2RNZ1"/>
<organism evidence="10 11">
    <name type="scientific">Brachybacterium endophyticum</name>
    <dbReference type="NCBI Taxonomy" id="2182385"/>
    <lineage>
        <taxon>Bacteria</taxon>
        <taxon>Bacillati</taxon>
        <taxon>Actinomycetota</taxon>
        <taxon>Actinomycetes</taxon>
        <taxon>Micrococcales</taxon>
        <taxon>Dermabacteraceae</taxon>
        <taxon>Brachybacterium</taxon>
    </lineage>
</organism>
<evidence type="ECO:0000256" key="8">
    <source>
        <dbReference type="ARBA" id="ARBA00048109"/>
    </source>
</evidence>
<dbReference type="InterPro" id="IPR050583">
    <property type="entry name" value="Mycobacterial_A85_antigen"/>
</dbReference>
<comment type="catalytic activity">
    <reaction evidence="1">
        <text>2 alpha,alpha'-trehalose 6-mycolate = alpha,alpha'-trehalose 6,6'-bismycolate + alpha,alpha-trehalose</text>
        <dbReference type="Rhea" id="RHEA:23472"/>
        <dbReference type="ChEBI" id="CHEBI:16551"/>
        <dbReference type="ChEBI" id="CHEBI:18195"/>
        <dbReference type="ChEBI" id="CHEBI:18234"/>
        <dbReference type="EC" id="2.3.1.122"/>
    </reaction>
</comment>
<dbReference type="Pfam" id="PF00756">
    <property type="entry name" value="Esterase"/>
    <property type="match status" value="1"/>
</dbReference>
<evidence type="ECO:0000256" key="1">
    <source>
        <dbReference type="ARBA" id="ARBA00000697"/>
    </source>
</evidence>
<dbReference type="InterPro" id="IPR006311">
    <property type="entry name" value="TAT_signal"/>
</dbReference>
<reference evidence="10 11" key="1">
    <citation type="submission" date="2018-05" db="EMBL/GenBank/DDBJ databases">
        <title>Brachybacterium sp. M1HQ-2T, whole genome shotgun sequence.</title>
        <authorList>
            <person name="Tuo L."/>
        </authorList>
    </citation>
    <scope>NUCLEOTIDE SEQUENCE [LARGE SCALE GENOMIC DNA]</scope>
    <source>
        <strain evidence="10 11">M1HQ-2</strain>
    </source>
</reference>
<name>A0A2U2RNZ1_9MICO</name>
<dbReference type="InterPro" id="IPR000801">
    <property type="entry name" value="Esterase-like"/>
</dbReference>
<evidence type="ECO:0000256" key="7">
    <source>
        <dbReference type="ARBA" id="ARBA00032572"/>
    </source>
</evidence>
<keyword evidence="11" id="KW-1185">Reference proteome</keyword>
<evidence type="ECO:0000256" key="3">
    <source>
        <dbReference type="ARBA" id="ARBA00012820"/>
    </source>
</evidence>
<dbReference type="PANTHER" id="PTHR48098:SF1">
    <property type="entry name" value="DIACYLGLYCEROL ACYLTRANSFERASE_MYCOLYLTRANSFERASE AG85A"/>
    <property type="match status" value="1"/>
</dbReference>
<dbReference type="EMBL" id="QFKX01000001">
    <property type="protein sequence ID" value="PWH07593.1"/>
    <property type="molecule type" value="Genomic_DNA"/>
</dbReference>
<dbReference type="EC" id="2.3.1.122" evidence="3"/>
<evidence type="ECO:0000256" key="2">
    <source>
        <dbReference type="ARBA" id="ARBA00005874"/>
    </source>
</evidence>
<keyword evidence="9" id="KW-0732">Signal</keyword>
<keyword evidence="6" id="KW-0012">Acyltransferase</keyword>
<evidence type="ECO:0000313" key="11">
    <source>
        <dbReference type="Proteomes" id="UP000245590"/>
    </source>
</evidence>
<protein>
    <recommendedName>
        <fullName evidence="7">Acyl-CoA:diacylglycerol acyltransferase</fullName>
        <ecNumber evidence="3">2.3.1.122</ecNumber>
        <ecNumber evidence="4">2.3.1.20</ecNumber>
    </recommendedName>
</protein>
<dbReference type="EC" id="2.3.1.20" evidence="4"/>
<feature type="signal peptide" evidence="9">
    <location>
        <begin position="1"/>
        <end position="41"/>
    </location>
</feature>
<dbReference type="InterPro" id="IPR029058">
    <property type="entry name" value="AB_hydrolase_fold"/>
</dbReference>
<keyword evidence="5" id="KW-0808">Transferase</keyword>
<evidence type="ECO:0000313" key="10">
    <source>
        <dbReference type="EMBL" id="PWH07593.1"/>
    </source>
</evidence>
<evidence type="ECO:0000256" key="9">
    <source>
        <dbReference type="SAM" id="SignalP"/>
    </source>
</evidence>
<dbReference type="Gene3D" id="3.40.50.1820">
    <property type="entry name" value="alpha/beta hydrolase"/>
    <property type="match status" value="1"/>
</dbReference>
<comment type="caution">
    <text evidence="10">The sequence shown here is derived from an EMBL/GenBank/DDBJ whole genome shotgun (WGS) entry which is preliminary data.</text>
</comment>
<dbReference type="PROSITE" id="PS51318">
    <property type="entry name" value="TAT"/>
    <property type="match status" value="1"/>
</dbReference>
<evidence type="ECO:0000256" key="6">
    <source>
        <dbReference type="ARBA" id="ARBA00023315"/>
    </source>
</evidence>
<dbReference type="RefSeq" id="WP_109274479.1">
    <property type="nucleotide sequence ID" value="NZ_QFKX01000001.1"/>
</dbReference>
<dbReference type="SUPFAM" id="SSF53474">
    <property type="entry name" value="alpha/beta-Hydrolases"/>
    <property type="match status" value="1"/>
</dbReference>
<dbReference type="GO" id="GO:0050348">
    <property type="term" value="F:trehalose O-mycolyltransferase activity"/>
    <property type="evidence" value="ECO:0007669"/>
    <property type="project" value="UniProtKB-EC"/>
</dbReference>
<sequence length="385" mass="42163">MTLSAVTPERASRVARPSRRALLAGTAAATGLLAAPVTAHASTNDPFDASNYHSCHGLDFVDGFPVPIPDWRSVDFRVNTEKVQTFPPSFRVTLPTSYRDSPDRNYPVLLLLHGRGGNFTQWTQGETGEGSGNGGDVISRTADQDVIVVMPDGGAGSFYSNAYHAAPGRRADWETFLIDQVLPFVHENFRTDPSRMAVAGDSMGGWGALSLGQKYQDLFRSISAYSGLADCRPDTLDGGLFSLVIWIGPALEAKRYPFTANGPGSIWGNDLDPDIASTYNPIENLERYRGKRLFLRNGDGNWIDFAEALKGHGDLYEQLRDKQKTIGQDVVEGDVSPNLERFADALTDAGIEHDHKMLKGRTHEFGLWQENFAEDLPGIMKALEA</sequence>
<comment type="similarity">
    <text evidence="2">Belongs to the mycobacterial A85 antigen family.</text>
</comment>
<dbReference type="Proteomes" id="UP000245590">
    <property type="component" value="Unassembled WGS sequence"/>
</dbReference>
<accession>A0A2U2RNZ1</accession>
<dbReference type="GO" id="GO:0004144">
    <property type="term" value="F:diacylglycerol O-acyltransferase activity"/>
    <property type="evidence" value="ECO:0007669"/>
    <property type="project" value="UniProtKB-EC"/>
</dbReference>
<gene>
    <name evidence="10" type="ORF">DEO23_02910</name>
</gene>
<comment type="catalytic activity">
    <reaction evidence="8">
        <text>an acyl-CoA + a 1,2-diacyl-sn-glycerol = a triacyl-sn-glycerol + CoA</text>
        <dbReference type="Rhea" id="RHEA:10868"/>
        <dbReference type="ChEBI" id="CHEBI:17815"/>
        <dbReference type="ChEBI" id="CHEBI:57287"/>
        <dbReference type="ChEBI" id="CHEBI:58342"/>
        <dbReference type="ChEBI" id="CHEBI:64615"/>
        <dbReference type="EC" id="2.3.1.20"/>
    </reaction>
</comment>